<dbReference type="RefSeq" id="WP_268925461.1">
    <property type="nucleotide sequence ID" value="NZ_JAPTGB010000019.1"/>
</dbReference>
<reference evidence="1" key="1">
    <citation type="submission" date="2022-12" db="EMBL/GenBank/DDBJ databases">
        <title>Isolation and characterisation of novel Methanocorpusculum spp. from native Australian herbivores indicates the genus is ancestrally host-associated.</title>
        <authorList>
            <person name="Volmer J.G."/>
            <person name="Soo R.M."/>
            <person name="Evans P.N."/>
            <person name="Hoedt E.C."/>
            <person name="Astorga Alsina A.L."/>
            <person name="Woodcroft B.J."/>
            <person name="Tyson G.W."/>
            <person name="Hugenholtz P."/>
            <person name="Morrison M."/>
        </authorList>
    </citation>
    <scope>NUCLEOTIDE SEQUENCE</scope>
    <source>
        <strain evidence="1">MG</strain>
    </source>
</reference>
<gene>
    <name evidence="1" type="ORF">O0S10_08590</name>
</gene>
<accession>A0ABT4IJJ8</accession>
<sequence length="179" mass="20552">MDEIVEQGFDRLQTLISETKQKQDDASREFCSRNAALLSRMIDAVAPIAQEIGSEFLLKAKQDTKGELYDQKYYEEKMIILGKTDAPLEYRPDDPKKKVTQQFSVLSEKGALYELMFSNDGFVVDTYASPLTPEDALEFYGYDIIYMLYSAMRDYYLAEEEVLAALDLALGYIQKKTRN</sequence>
<proteinExistence type="predicted"/>
<protein>
    <submittedName>
        <fullName evidence="1">Uncharacterized protein</fullName>
    </submittedName>
</protein>
<organism evidence="1 2">
    <name type="scientific">Methanocorpusculum petauri</name>
    <dbReference type="NCBI Taxonomy" id="3002863"/>
    <lineage>
        <taxon>Archaea</taxon>
        <taxon>Methanobacteriati</taxon>
        <taxon>Methanobacteriota</taxon>
        <taxon>Stenosarchaea group</taxon>
        <taxon>Methanomicrobia</taxon>
        <taxon>Methanomicrobiales</taxon>
        <taxon>Methanocorpusculaceae</taxon>
        <taxon>Methanocorpusculum</taxon>
    </lineage>
</organism>
<dbReference type="EMBL" id="JAPTGB010000019">
    <property type="protein sequence ID" value="MCZ0861273.1"/>
    <property type="molecule type" value="Genomic_DNA"/>
</dbReference>
<comment type="caution">
    <text evidence="1">The sequence shown here is derived from an EMBL/GenBank/DDBJ whole genome shotgun (WGS) entry which is preliminary data.</text>
</comment>
<evidence type="ECO:0000313" key="1">
    <source>
        <dbReference type="EMBL" id="MCZ0861273.1"/>
    </source>
</evidence>
<evidence type="ECO:0000313" key="2">
    <source>
        <dbReference type="Proteomes" id="UP001141422"/>
    </source>
</evidence>
<dbReference type="Proteomes" id="UP001141422">
    <property type="component" value="Unassembled WGS sequence"/>
</dbReference>
<name>A0ABT4IJJ8_9EURY</name>
<keyword evidence="2" id="KW-1185">Reference proteome</keyword>